<sequence length="166" mass="17245">MCAILCVPLVMTACTPAPDSPSDDAAPSASVSAPASPSLSPEIPRHLLAADRANTKVANTVVAISARPTATIQDSRLMAMVIRDEGRDEWEAGNYRLVVYCVGEGTVFAHFRIGGESGITELPPCSPTVTTGTVDLHLAADAKNSSVLIIPAGNAQAAVAYQIQKM</sequence>
<dbReference type="OrthoDB" id="5196802at2"/>
<dbReference type="Proteomes" id="UP000285744">
    <property type="component" value="Unassembled WGS sequence"/>
</dbReference>
<dbReference type="RefSeq" id="WP_120330945.1">
    <property type="nucleotide sequence ID" value="NZ_CP108084.1"/>
</dbReference>
<protein>
    <submittedName>
        <fullName evidence="2">Uncharacterized protein</fullName>
    </submittedName>
</protein>
<accession>A0A420EVP0</accession>
<evidence type="ECO:0000313" key="3">
    <source>
        <dbReference type="EMBL" id="WUP52066.1"/>
    </source>
</evidence>
<dbReference type="Proteomes" id="UP001432190">
    <property type="component" value="Chromosome"/>
</dbReference>
<dbReference type="EMBL" id="RAQQ01000020">
    <property type="protein sequence ID" value="RKF24798.1"/>
    <property type="molecule type" value="Genomic_DNA"/>
</dbReference>
<name>A0A420EVP0_9ACTN</name>
<keyword evidence="5" id="KW-1185">Reference proteome</keyword>
<evidence type="ECO:0000313" key="4">
    <source>
        <dbReference type="Proteomes" id="UP000285744"/>
    </source>
</evidence>
<dbReference type="EMBL" id="CP108084">
    <property type="protein sequence ID" value="WUP52066.1"/>
    <property type="molecule type" value="Genomic_DNA"/>
</dbReference>
<proteinExistence type="predicted"/>
<evidence type="ECO:0000313" key="5">
    <source>
        <dbReference type="Proteomes" id="UP001432190"/>
    </source>
</evidence>
<reference evidence="2 4" key="1">
    <citation type="journal article" date="2018" name="Int. J. Syst. Evol. Microbiol.">
        <title>Micromonospora globbae sp. nov., an endophytic actinomycete isolated from roots of Globba winitii C. H. Wright.</title>
        <authorList>
            <person name="Kuncharoen N."/>
            <person name="Pittayakhajonwut P."/>
            <person name="Tanasupawat S."/>
        </authorList>
    </citation>
    <scope>NUCLEOTIDE SEQUENCE [LARGE SCALE GENOMIC DNA]</scope>
    <source>
        <strain evidence="2 4">WPS1-2</strain>
    </source>
</reference>
<evidence type="ECO:0000313" key="2">
    <source>
        <dbReference type="EMBL" id="RKF24798.1"/>
    </source>
</evidence>
<gene>
    <name evidence="2" type="ORF">D7I43_24695</name>
    <name evidence="3" type="ORF">OG994_11335</name>
</gene>
<evidence type="ECO:0000256" key="1">
    <source>
        <dbReference type="SAM" id="MobiDB-lite"/>
    </source>
</evidence>
<reference evidence="3" key="2">
    <citation type="submission" date="2022-10" db="EMBL/GenBank/DDBJ databases">
        <title>The complete genomes of actinobacterial strains from the NBC collection.</title>
        <authorList>
            <person name="Joergensen T.S."/>
            <person name="Alvarez Arevalo M."/>
            <person name="Sterndorff E.B."/>
            <person name="Faurdal D."/>
            <person name="Vuksanovic O."/>
            <person name="Mourched A.-S."/>
            <person name="Charusanti P."/>
            <person name="Shaw S."/>
            <person name="Blin K."/>
            <person name="Weber T."/>
        </authorList>
    </citation>
    <scope>NUCLEOTIDE SEQUENCE</scope>
    <source>
        <strain evidence="3">NBC_00256</strain>
    </source>
</reference>
<feature type="region of interest" description="Disordered" evidence="1">
    <location>
        <begin position="18"/>
        <end position="39"/>
    </location>
</feature>
<organism evidence="2 4">
    <name type="scientific">Micromonospora globbae</name>
    <dbReference type="NCBI Taxonomy" id="1894969"/>
    <lineage>
        <taxon>Bacteria</taxon>
        <taxon>Bacillati</taxon>
        <taxon>Actinomycetota</taxon>
        <taxon>Actinomycetes</taxon>
        <taxon>Micromonosporales</taxon>
        <taxon>Micromonosporaceae</taxon>
        <taxon>Micromonospora</taxon>
    </lineage>
</organism>
<feature type="compositionally biased region" description="Low complexity" evidence="1">
    <location>
        <begin position="23"/>
        <end position="39"/>
    </location>
</feature>
<dbReference type="AlphaFoldDB" id="A0A420EVP0"/>